<dbReference type="Pfam" id="PF01734">
    <property type="entry name" value="Patatin"/>
    <property type="match status" value="1"/>
</dbReference>
<evidence type="ECO:0000256" key="1">
    <source>
        <dbReference type="ARBA" id="ARBA00023098"/>
    </source>
</evidence>
<dbReference type="EMBL" id="AP025637">
    <property type="protein sequence ID" value="BDG74304.1"/>
    <property type="molecule type" value="Genomic_DNA"/>
</dbReference>
<evidence type="ECO:0000259" key="2">
    <source>
        <dbReference type="Pfam" id="PF01734"/>
    </source>
</evidence>
<gene>
    <name evidence="3" type="ORF">Rmf_42330</name>
</gene>
<organism evidence="3 4">
    <name type="scientific">Roseomonas fluvialis</name>
    <dbReference type="NCBI Taxonomy" id="1750527"/>
    <lineage>
        <taxon>Bacteria</taxon>
        <taxon>Pseudomonadati</taxon>
        <taxon>Pseudomonadota</taxon>
        <taxon>Alphaproteobacteria</taxon>
        <taxon>Acetobacterales</taxon>
        <taxon>Roseomonadaceae</taxon>
        <taxon>Roseomonas</taxon>
    </lineage>
</organism>
<protein>
    <submittedName>
        <fullName evidence="3">Lipoprotein</fullName>
    </submittedName>
</protein>
<evidence type="ECO:0000313" key="3">
    <source>
        <dbReference type="EMBL" id="BDG74304.1"/>
    </source>
</evidence>
<reference evidence="3 4" key="1">
    <citation type="journal article" date="2016" name="Microbes Environ.">
        <title>Phylogenetically diverse aerobic anoxygenic phototrophic bacteria isolated from epilithic biofilms in Tama river, Japan.</title>
        <authorList>
            <person name="Hirose S."/>
            <person name="Matsuura K."/>
            <person name="Haruta S."/>
        </authorList>
    </citation>
    <scope>NUCLEOTIDE SEQUENCE [LARGE SCALE GENOMIC DNA]</scope>
    <source>
        <strain evidence="3 4">S08</strain>
    </source>
</reference>
<keyword evidence="3" id="KW-0449">Lipoprotein</keyword>
<keyword evidence="1" id="KW-0443">Lipid metabolism</keyword>
<feature type="domain" description="PNPLA" evidence="2">
    <location>
        <begin position="47"/>
        <end position="283"/>
    </location>
</feature>
<proteinExistence type="predicted"/>
<dbReference type="SUPFAM" id="SSF52151">
    <property type="entry name" value="FabD/lysophospholipase-like"/>
    <property type="match status" value="1"/>
</dbReference>
<dbReference type="Proteomes" id="UP000831327">
    <property type="component" value="Chromosome"/>
</dbReference>
<keyword evidence="4" id="KW-1185">Reference proteome</keyword>
<evidence type="ECO:0000313" key="4">
    <source>
        <dbReference type="Proteomes" id="UP000831327"/>
    </source>
</evidence>
<dbReference type="InterPro" id="IPR002641">
    <property type="entry name" value="PNPLA_dom"/>
</dbReference>
<name>A0ABM7Y8P0_9PROT</name>
<dbReference type="Gene3D" id="3.40.1090.10">
    <property type="entry name" value="Cytosolic phospholipase A2 catalytic domain"/>
    <property type="match status" value="1"/>
</dbReference>
<sequence length="457" mass="49939">MLAALCGCSDVDRGINPPLQQGTRNSGYDLSEINASGGRSDILILVAFSGGGKRSAAFSHGALRGMRHVPVRLGGPPSTLLAEIDQIGGVSGGSFSAAHYALYGERSFETFPQDFLHRDIAAYVWGTYLLPWQWGWLASPGVGTNDRMTEVYDDHIFRGATFRDLMARGRPRLSISATDLASGAAFPFLPHAFDVICSDLARFSVARAVAASNGFPLLFTPITLANHRGPDCDAPLPVNLSVMPMLAEYNRRRLLEVVARMADRDRTPWLHLLDGGISDNLALRASLNFAILGGTDEQDFVERAQPVRRILIISVDGQSATDPALSRQRMINGLVQIFDAVSGAQIDNYNLETLAVTAAEVDRMVERQRSNRCRHARTIDGRPCEDVQGRLVHVSLADHPDPVLRDRLRRIPTGLTLPREDVELLVAAGETVMRNNRDIAAFLGGEDAPGGRLRQRR</sequence>
<dbReference type="InterPro" id="IPR016035">
    <property type="entry name" value="Acyl_Trfase/lysoPLipase"/>
</dbReference>
<accession>A0ABM7Y8P0</accession>